<gene>
    <name evidence="2" type="ORF">F7725_021973</name>
</gene>
<feature type="compositionally biased region" description="Basic and acidic residues" evidence="1">
    <location>
        <begin position="64"/>
        <end position="78"/>
    </location>
</feature>
<protein>
    <submittedName>
        <fullName evidence="2">Uncharacterized protein</fullName>
    </submittedName>
</protein>
<dbReference type="EMBL" id="JAAKFY010000003">
    <property type="protein sequence ID" value="KAF3859574.1"/>
    <property type="molecule type" value="Genomic_DNA"/>
</dbReference>
<organism evidence="2 3">
    <name type="scientific">Dissostichus mawsoni</name>
    <name type="common">Antarctic cod</name>
    <dbReference type="NCBI Taxonomy" id="36200"/>
    <lineage>
        <taxon>Eukaryota</taxon>
        <taxon>Metazoa</taxon>
        <taxon>Chordata</taxon>
        <taxon>Craniata</taxon>
        <taxon>Vertebrata</taxon>
        <taxon>Euteleostomi</taxon>
        <taxon>Actinopterygii</taxon>
        <taxon>Neopterygii</taxon>
        <taxon>Teleostei</taxon>
        <taxon>Neoteleostei</taxon>
        <taxon>Acanthomorphata</taxon>
        <taxon>Eupercaria</taxon>
        <taxon>Perciformes</taxon>
        <taxon>Notothenioidei</taxon>
        <taxon>Nototheniidae</taxon>
        <taxon>Dissostichus</taxon>
    </lineage>
</organism>
<sequence>MWPAPPQPLGLQRQQQRYSPDRAKSLPFPSQQGKRYEETYSPSKISDKIPGLSREGSPVSAISIKEDNHAPEGDKEEPLVTPVVEEYQKLLPDNFQERRARAISAKAQEIEKIEEL</sequence>
<dbReference type="OrthoDB" id="8933311at2759"/>
<proteinExistence type="predicted"/>
<comment type="caution">
    <text evidence="2">The sequence shown here is derived from an EMBL/GenBank/DDBJ whole genome shotgun (WGS) entry which is preliminary data.</text>
</comment>
<evidence type="ECO:0000256" key="1">
    <source>
        <dbReference type="SAM" id="MobiDB-lite"/>
    </source>
</evidence>
<reference evidence="2 3" key="1">
    <citation type="submission" date="2020-03" db="EMBL/GenBank/DDBJ databases">
        <title>Dissostichus mawsoni Genome sequencing and assembly.</title>
        <authorList>
            <person name="Park H."/>
        </authorList>
    </citation>
    <scope>NUCLEOTIDE SEQUENCE [LARGE SCALE GENOMIC DNA]</scope>
    <source>
        <strain evidence="2">DM0001</strain>
        <tissue evidence="2">Muscle</tissue>
    </source>
</reference>
<evidence type="ECO:0000313" key="2">
    <source>
        <dbReference type="EMBL" id="KAF3859574.1"/>
    </source>
</evidence>
<dbReference type="Proteomes" id="UP000518266">
    <property type="component" value="Unassembled WGS sequence"/>
</dbReference>
<keyword evidence="3" id="KW-1185">Reference proteome</keyword>
<feature type="region of interest" description="Disordered" evidence="1">
    <location>
        <begin position="1"/>
        <end position="80"/>
    </location>
</feature>
<evidence type="ECO:0000313" key="3">
    <source>
        <dbReference type="Proteomes" id="UP000518266"/>
    </source>
</evidence>
<accession>A0A7J5ZCM9</accession>
<name>A0A7J5ZCM9_DISMA</name>
<dbReference type="AlphaFoldDB" id="A0A7J5ZCM9"/>